<evidence type="ECO:0000313" key="2">
    <source>
        <dbReference type="Proteomes" id="UP000568446"/>
    </source>
</evidence>
<dbReference type="AlphaFoldDB" id="A0A7K4MLU5"/>
<proteinExistence type="predicted"/>
<comment type="caution">
    <text evidence="1">The sequence shown here is derived from an EMBL/GenBank/DDBJ whole genome shotgun (WGS) entry which is preliminary data.</text>
</comment>
<accession>A0A7K4MLU5</accession>
<reference evidence="1 2" key="1">
    <citation type="journal article" date="2019" name="Environ. Microbiol.">
        <title>Genomics insights into ecotype formation of ammonia-oxidizing archaea in the deep ocean.</title>
        <authorList>
            <person name="Wang Y."/>
            <person name="Huang J.M."/>
            <person name="Cui G.J."/>
            <person name="Nunoura T."/>
            <person name="Takaki Y."/>
            <person name="Li W.L."/>
            <person name="Li J."/>
            <person name="Gao Z.M."/>
            <person name="Takai K."/>
            <person name="Zhang A.Q."/>
            <person name="Stepanauskas R."/>
        </authorList>
    </citation>
    <scope>NUCLEOTIDE SEQUENCE [LARGE SCALE GENOMIC DNA]</scope>
    <source>
        <strain evidence="1 2">C4</strain>
    </source>
</reference>
<dbReference type="Proteomes" id="UP000568446">
    <property type="component" value="Unassembled WGS sequence"/>
</dbReference>
<evidence type="ECO:0000313" key="1">
    <source>
        <dbReference type="EMBL" id="NWJ29550.1"/>
    </source>
</evidence>
<protein>
    <submittedName>
        <fullName evidence="1">Uncharacterized protein</fullName>
    </submittedName>
</protein>
<organism evidence="1 2">
    <name type="scientific">Marine Group I thaumarchaeote</name>
    <dbReference type="NCBI Taxonomy" id="2511932"/>
    <lineage>
        <taxon>Archaea</taxon>
        <taxon>Nitrososphaerota</taxon>
        <taxon>Marine Group I</taxon>
    </lineage>
</organism>
<gene>
    <name evidence="1" type="ORF">HX850_01325</name>
</gene>
<dbReference type="EMBL" id="JACATK010000003">
    <property type="protein sequence ID" value="NWJ29550.1"/>
    <property type="molecule type" value="Genomic_DNA"/>
</dbReference>
<name>A0A7K4MLU5_9ARCH</name>
<sequence>MGLFGRKKKIKDDSNSEWTSFEFVQFLIKYPDTSDDKFVMMYDNLLGEDNLEKDMEYYWKQRVAESFISQEEFKKIRKAFNQRFKKIRKLAQAKNDIDDIVKWALTNTDNDRTTDEQISKEKSNSR</sequence>